<dbReference type="eggNOG" id="COG1748">
    <property type="taxonomic scope" value="Bacteria"/>
</dbReference>
<dbReference type="Proteomes" id="UP000014803">
    <property type="component" value="Chromosome"/>
</dbReference>
<protein>
    <recommendedName>
        <fullName evidence="3">Saccharopine dehydrogenase NADP binding domain-containing protein</fullName>
    </recommendedName>
</protein>
<proteinExistence type="predicted"/>
<dbReference type="KEGG" id="scu:SCE1572_16010"/>
<name>S4XRQ2_SORCE</name>
<dbReference type="OrthoDB" id="3518805at2"/>
<evidence type="ECO:0008006" key="3">
    <source>
        <dbReference type="Google" id="ProtNLM"/>
    </source>
</evidence>
<evidence type="ECO:0000313" key="2">
    <source>
        <dbReference type="Proteomes" id="UP000014803"/>
    </source>
</evidence>
<dbReference type="STRING" id="1254432.SCE1572_16010"/>
<reference evidence="1 2" key="1">
    <citation type="journal article" date="2013" name="Sci. Rep.">
        <title>Extraordinary expansion of a Sorangium cellulosum genome from an alkaline milieu.</title>
        <authorList>
            <person name="Han K."/>
            <person name="Li Z.F."/>
            <person name="Peng R."/>
            <person name="Zhu L.P."/>
            <person name="Zhou T."/>
            <person name="Wang L.G."/>
            <person name="Li S.G."/>
            <person name="Zhang X.B."/>
            <person name="Hu W."/>
            <person name="Wu Z.H."/>
            <person name="Qin N."/>
            <person name="Li Y.Z."/>
        </authorList>
    </citation>
    <scope>NUCLEOTIDE SEQUENCE [LARGE SCALE GENOMIC DNA]</scope>
    <source>
        <strain evidence="1 2">So0157-2</strain>
    </source>
</reference>
<evidence type="ECO:0000313" key="1">
    <source>
        <dbReference type="EMBL" id="AGP35872.1"/>
    </source>
</evidence>
<gene>
    <name evidence="1" type="ORF">SCE1572_16010</name>
</gene>
<dbReference type="Gene3D" id="3.40.50.720">
    <property type="entry name" value="NAD(P)-binding Rossmann-like Domain"/>
    <property type="match status" value="1"/>
</dbReference>
<dbReference type="AlphaFoldDB" id="S4XRQ2"/>
<dbReference type="HOGENOM" id="CLU_065104_0_0_7"/>
<dbReference type="EMBL" id="CP003969">
    <property type="protein sequence ID" value="AGP35872.1"/>
    <property type="molecule type" value="Genomic_DNA"/>
</dbReference>
<accession>S4XRQ2</accession>
<organism evidence="1 2">
    <name type="scientific">Sorangium cellulosum So0157-2</name>
    <dbReference type="NCBI Taxonomy" id="1254432"/>
    <lineage>
        <taxon>Bacteria</taxon>
        <taxon>Pseudomonadati</taxon>
        <taxon>Myxococcota</taxon>
        <taxon>Polyangia</taxon>
        <taxon>Polyangiales</taxon>
        <taxon>Polyangiaceae</taxon>
        <taxon>Sorangium</taxon>
    </lineage>
</organism>
<dbReference type="PATRIC" id="fig|1254432.3.peg.3601"/>
<sequence>MIGGSGHVGARAARALRRLHPDLRIAIGGRDGRKAAAVAAEVGGPTTAVTVDVQRSDLGLEPAASFSAIVTLVKDESSNALKRAQADGVPYIAFSDFVSEIGPLVAHYVARPTRAPILMLGHTFGGTATLAALHLAQELRSVDAIAIAAVVGADDHGGPASSADFERLRHVGEAALVLDDGKWTWLRGEAATRRVVDAEGAAHVGQALPLSDVVSLAAATDARSIRTDMAARDRAAGGAGPRTELIVEVSGRRRDGSGARLRYDIIDADNLSRLSAYGAAIATERLLGLAGGPPVGPGLYNPESVLDPASVIARLEELGARVRRTLA</sequence>